<sequence>MPRDPRIRPGAGLVAALAAGALLLAVPPAAQGRRTAPSPAALAWPGAERATIAATLGDGTAYEPGVFLDARTSVGTAPSPDGRSLRLLVRSGDGTVREMRALPSARNPSFQGLTVAGDLLAWFERTKDGLELWAAGLGADGAARRVTADTGDARFYRSETDLVVADGRLRWVAAGPAGVTEVRAVAAGGGPVEVRPVAGTWRLLAWPWMTDGVADSAGARTLRNLVSGTDLAVARPRDGAIGCSAAWCRIVSLDADGYTRIELMRPGGGDRHEVAGGTAATGIVDVAPLDRFEVFVRIGPNSELTGNAQLLVHETKTRSTVEISPDAGAVVLRNGVLCWSTGSQETFVRHTLDLRTVS</sequence>
<proteinExistence type="predicted"/>
<dbReference type="AlphaFoldDB" id="A0A3N1GCE6"/>
<name>A0A3N1GCE6_9ACTN</name>
<gene>
    <name evidence="1" type="ORF">EDD30_0604</name>
</gene>
<dbReference type="Proteomes" id="UP000271683">
    <property type="component" value="Unassembled WGS sequence"/>
</dbReference>
<accession>A0A3N1GCE6</accession>
<dbReference type="RefSeq" id="WP_244945087.1">
    <property type="nucleotide sequence ID" value="NZ_RJKL01000001.1"/>
</dbReference>
<reference evidence="1 2" key="1">
    <citation type="submission" date="2018-11" db="EMBL/GenBank/DDBJ databases">
        <title>Sequencing the genomes of 1000 actinobacteria strains.</title>
        <authorList>
            <person name="Klenk H.-P."/>
        </authorList>
    </citation>
    <scope>NUCLEOTIDE SEQUENCE [LARGE SCALE GENOMIC DNA]</scope>
    <source>
        <strain evidence="1 2">DSM 43634</strain>
    </source>
</reference>
<evidence type="ECO:0000313" key="2">
    <source>
        <dbReference type="Proteomes" id="UP000271683"/>
    </source>
</evidence>
<comment type="caution">
    <text evidence="1">The sequence shown here is derived from an EMBL/GenBank/DDBJ whole genome shotgun (WGS) entry which is preliminary data.</text>
</comment>
<protein>
    <submittedName>
        <fullName evidence="1">Uncharacterized protein</fullName>
    </submittedName>
</protein>
<dbReference type="EMBL" id="RJKL01000001">
    <property type="protein sequence ID" value="ROP27905.1"/>
    <property type="molecule type" value="Genomic_DNA"/>
</dbReference>
<organism evidence="1 2">
    <name type="scientific">Couchioplanes caeruleus</name>
    <dbReference type="NCBI Taxonomy" id="56438"/>
    <lineage>
        <taxon>Bacteria</taxon>
        <taxon>Bacillati</taxon>
        <taxon>Actinomycetota</taxon>
        <taxon>Actinomycetes</taxon>
        <taxon>Micromonosporales</taxon>
        <taxon>Micromonosporaceae</taxon>
        <taxon>Couchioplanes</taxon>
    </lineage>
</organism>
<evidence type="ECO:0000313" key="1">
    <source>
        <dbReference type="EMBL" id="ROP27905.1"/>
    </source>
</evidence>